<protein>
    <submittedName>
        <fullName evidence="2">Tn3 family transposase</fullName>
    </submittedName>
</protein>
<evidence type="ECO:0000313" key="3">
    <source>
        <dbReference type="Proteomes" id="UP001596074"/>
    </source>
</evidence>
<organism evidence="2 3">
    <name type="scientific">Actinomadura rugatobispora</name>
    <dbReference type="NCBI Taxonomy" id="1994"/>
    <lineage>
        <taxon>Bacteria</taxon>
        <taxon>Bacillati</taxon>
        <taxon>Actinomycetota</taxon>
        <taxon>Actinomycetes</taxon>
        <taxon>Streptosporangiales</taxon>
        <taxon>Thermomonosporaceae</taxon>
        <taxon>Actinomadura</taxon>
    </lineage>
</organism>
<comment type="caution">
    <text evidence="2">The sequence shown here is derived from an EMBL/GenBank/DDBJ whole genome shotgun (WGS) entry which is preliminary data.</text>
</comment>
<dbReference type="InterPro" id="IPR002513">
    <property type="entry name" value="Tn3_Tnp_DDE_dom"/>
</dbReference>
<feature type="domain" description="Tn3 transposase DDE" evidence="1">
    <location>
        <begin position="14"/>
        <end position="76"/>
    </location>
</feature>
<proteinExistence type="predicted"/>
<dbReference type="Proteomes" id="UP001596074">
    <property type="component" value="Unassembled WGS sequence"/>
</dbReference>
<keyword evidence="3" id="KW-1185">Reference proteome</keyword>
<evidence type="ECO:0000313" key="2">
    <source>
        <dbReference type="EMBL" id="MFC5748069.1"/>
    </source>
</evidence>
<reference evidence="3" key="1">
    <citation type="journal article" date="2019" name="Int. J. Syst. Evol. Microbiol.">
        <title>The Global Catalogue of Microorganisms (GCM) 10K type strain sequencing project: providing services to taxonomists for standard genome sequencing and annotation.</title>
        <authorList>
            <consortium name="The Broad Institute Genomics Platform"/>
            <consortium name="The Broad Institute Genome Sequencing Center for Infectious Disease"/>
            <person name="Wu L."/>
            <person name="Ma J."/>
        </authorList>
    </citation>
    <scope>NUCLEOTIDE SEQUENCE [LARGE SCALE GENOMIC DNA]</scope>
    <source>
        <strain evidence="3">KCTC 42087</strain>
    </source>
</reference>
<dbReference type="EMBL" id="JBHSON010000028">
    <property type="protein sequence ID" value="MFC5748069.1"/>
    <property type="molecule type" value="Genomic_DNA"/>
</dbReference>
<gene>
    <name evidence="2" type="ORF">ACFPZN_20765</name>
</gene>
<dbReference type="RefSeq" id="WP_378283704.1">
    <property type="nucleotide sequence ID" value="NZ_JBHSON010000028.1"/>
</dbReference>
<dbReference type="Pfam" id="PF01526">
    <property type="entry name" value="DDE_Tnp_Tn3"/>
    <property type="match status" value="1"/>
</dbReference>
<evidence type="ECO:0000259" key="1">
    <source>
        <dbReference type="Pfam" id="PF01526"/>
    </source>
</evidence>
<accession>A0ABW0ZXM3</accession>
<sequence>MANAIFAARDNGLRGAGSTVVAPESIHFSTTDQNLFTEWHSRYGDRGVLVYWHVERGSVVVHSQTLRASALEVAAM</sequence>
<name>A0ABW0ZXM3_9ACTN</name>